<dbReference type="InterPro" id="IPR019800">
    <property type="entry name" value="Glyco_hydro_3_AS"/>
</dbReference>
<reference evidence="5" key="1">
    <citation type="submission" date="2018-05" db="EMBL/GenBank/DDBJ databases">
        <authorList>
            <person name="Lanie J.A."/>
            <person name="Ng W.-L."/>
            <person name="Kazmierczak K.M."/>
            <person name="Andrzejewski T.M."/>
            <person name="Davidsen T.M."/>
            <person name="Wayne K.J."/>
            <person name="Tettelin H."/>
            <person name="Glass J.I."/>
            <person name="Rusch D."/>
            <person name="Podicherti R."/>
            <person name="Tsui H.-C.T."/>
            <person name="Winkler M.E."/>
        </authorList>
    </citation>
    <scope>NUCLEOTIDE SEQUENCE</scope>
</reference>
<dbReference type="GO" id="GO:0009254">
    <property type="term" value="P:peptidoglycan turnover"/>
    <property type="evidence" value="ECO:0007669"/>
    <property type="project" value="TreeGrafter"/>
</dbReference>
<comment type="similarity">
    <text evidence="1">Belongs to the glycosyl hydrolase 3 family.</text>
</comment>
<dbReference type="EMBL" id="UINC01097737">
    <property type="protein sequence ID" value="SVC55700.1"/>
    <property type="molecule type" value="Genomic_DNA"/>
</dbReference>
<proteinExistence type="inferred from homology"/>
<dbReference type="AlphaFoldDB" id="A0A382N4K3"/>
<evidence type="ECO:0000256" key="2">
    <source>
        <dbReference type="ARBA" id="ARBA00022801"/>
    </source>
</evidence>
<keyword evidence="2" id="KW-0378">Hydrolase</keyword>
<organism evidence="5">
    <name type="scientific">marine metagenome</name>
    <dbReference type="NCBI Taxonomy" id="408172"/>
    <lineage>
        <taxon>unclassified sequences</taxon>
        <taxon>metagenomes</taxon>
        <taxon>ecological metagenomes</taxon>
    </lineage>
</organism>
<evidence type="ECO:0000259" key="4">
    <source>
        <dbReference type="Pfam" id="PF00933"/>
    </source>
</evidence>
<name>A0A382N4K3_9ZZZZ</name>
<protein>
    <recommendedName>
        <fullName evidence="4">Glycoside hydrolase family 3 N-terminal domain-containing protein</fullName>
    </recommendedName>
</protein>
<dbReference type="InterPro" id="IPR050226">
    <property type="entry name" value="NagZ_Beta-hexosaminidase"/>
</dbReference>
<feature type="non-terminal residue" evidence="5">
    <location>
        <position position="339"/>
    </location>
</feature>
<dbReference type="Pfam" id="PF00933">
    <property type="entry name" value="Glyco_hydro_3"/>
    <property type="match status" value="1"/>
</dbReference>
<gene>
    <name evidence="5" type="ORF">METZ01_LOCUS308554</name>
</gene>
<dbReference type="InterPro" id="IPR001764">
    <property type="entry name" value="Glyco_hydro_3_N"/>
</dbReference>
<dbReference type="Gene3D" id="3.20.20.300">
    <property type="entry name" value="Glycoside hydrolase, family 3, N-terminal domain"/>
    <property type="match status" value="1"/>
</dbReference>
<evidence type="ECO:0000256" key="1">
    <source>
        <dbReference type="ARBA" id="ARBA00005336"/>
    </source>
</evidence>
<sequence>VDDSLRPLILQTVMRGFRGVRVGADDAVMADVKQGLGSVVLFDVDGPSGGTMARNVESSAQMAELCAHLHQAVPDLPLLIAIDMEGGLVCRLHERYGFPATICAQDLGATGDPQQAYDAAAGIADTLATAGINLNLAPCVDVNVNPDNPIIGSKKRSYGSDPMAVAEHAAAFIGAHRDRGILTCLKHFPGHGSSRDDTHVGFTDVTKTWSGHELLPFRRLIEQGLVDAVMTAHVVNTQLDDVPATLSTSTLDTLLRQELGFDGVVISDDMGMGAITRQYGLGEAIVSALNASIDMFALANQGSYEEDIVEQTIQIVTDAIRAGTLKQSRIESAAGRIRA</sequence>
<dbReference type="PROSITE" id="PS00775">
    <property type="entry name" value="GLYCOSYL_HYDROL_F3"/>
    <property type="match status" value="1"/>
</dbReference>
<evidence type="ECO:0000256" key="3">
    <source>
        <dbReference type="ARBA" id="ARBA00023295"/>
    </source>
</evidence>
<feature type="non-terminal residue" evidence="5">
    <location>
        <position position="1"/>
    </location>
</feature>
<dbReference type="PANTHER" id="PTHR30480:SF16">
    <property type="entry name" value="GLYCOSIDE HYDROLASE FAMILY 3 DOMAIN PROTEIN"/>
    <property type="match status" value="1"/>
</dbReference>
<dbReference type="InterPro" id="IPR036962">
    <property type="entry name" value="Glyco_hydro_3_N_sf"/>
</dbReference>
<dbReference type="InterPro" id="IPR017853">
    <property type="entry name" value="GH"/>
</dbReference>
<dbReference type="SUPFAM" id="SSF51445">
    <property type="entry name" value="(Trans)glycosidases"/>
    <property type="match status" value="1"/>
</dbReference>
<keyword evidence="3" id="KW-0326">Glycosidase</keyword>
<dbReference type="GO" id="GO:0004553">
    <property type="term" value="F:hydrolase activity, hydrolyzing O-glycosyl compounds"/>
    <property type="evidence" value="ECO:0007669"/>
    <property type="project" value="InterPro"/>
</dbReference>
<feature type="domain" description="Glycoside hydrolase family 3 N-terminal" evidence="4">
    <location>
        <begin position="37"/>
        <end position="337"/>
    </location>
</feature>
<accession>A0A382N4K3</accession>
<dbReference type="PANTHER" id="PTHR30480">
    <property type="entry name" value="BETA-HEXOSAMINIDASE-RELATED"/>
    <property type="match status" value="1"/>
</dbReference>
<evidence type="ECO:0000313" key="5">
    <source>
        <dbReference type="EMBL" id="SVC55700.1"/>
    </source>
</evidence>
<dbReference type="GO" id="GO:0005975">
    <property type="term" value="P:carbohydrate metabolic process"/>
    <property type="evidence" value="ECO:0007669"/>
    <property type="project" value="InterPro"/>
</dbReference>